<organism evidence="2 3">
    <name type="scientific">Pseudokineococcus marinus</name>
    <dbReference type="NCBI Taxonomy" id="351215"/>
    <lineage>
        <taxon>Bacteria</taxon>
        <taxon>Bacillati</taxon>
        <taxon>Actinomycetota</taxon>
        <taxon>Actinomycetes</taxon>
        <taxon>Kineosporiales</taxon>
        <taxon>Kineosporiaceae</taxon>
        <taxon>Pseudokineococcus</taxon>
    </lineage>
</organism>
<accession>A0A849BVP5</accession>
<keyword evidence="1" id="KW-1133">Transmembrane helix</keyword>
<dbReference type="RefSeq" id="WP_171201497.1">
    <property type="nucleotide sequence ID" value="NZ_BAAANP010000006.1"/>
</dbReference>
<sequence length="183" mass="19534">MIARQRVRYGTVMSGALRPWAPQQLPTWMTPTLSVVVACAGLVRGADLVRSPTSTAEINLWVSQIGQLEWGIALVAASLAVILSMLVPLARRNWVVLAAHAFIAGTYVSYAASLTGGWLEAGAGPGARFPLTTAVAAVLWVLLTLVHISLVVRTLAADPLTGLPPAAERRHHARRRDDRSTAT</sequence>
<keyword evidence="1" id="KW-0472">Membrane</keyword>
<dbReference type="Proteomes" id="UP000555552">
    <property type="component" value="Unassembled WGS sequence"/>
</dbReference>
<evidence type="ECO:0000313" key="2">
    <source>
        <dbReference type="EMBL" id="NNH21628.1"/>
    </source>
</evidence>
<proteinExistence type="predicted"/>
<name>A0A849BVP5_9ACTN</name>
<dbReference type="AlphaFoldDB" id="A0A849BVP5"/>
<reference evidence="2 3" key="1">
    <citation type="submission" date="2020-05" db="EMBL/GenBank/DDBJ databases">
        <title>MicrobeNet Type strains.</title>
        <authorList>
            <person name="Nicholson A.C."/>
        </authorList>
    </citation>
    <scope>NUCLEOTIDE SEQUENCE [LARGE SCALE GENOMIC DNA]</scope>
    <source>
        <strain evidence="2 3">JCM 14547</strain>
    </source>
</reference>
<feature type="transmembrane region" description="Helical" evidence="1">
    <location>
        <begin position="94"/>
        <end position="119"/>
    </location>
</feature>
<feature type="transmembrane region" description="Helical" evidence="1">
    <location>
        <begin position="69"/>
        <end position="87"/>
    </location>
</feature>
<keyword evidence="3" id="KW-1185">Reference proteome</keyword>
<keyword evidence="1" id="KW-0812">Transmembrane</keyword>
<gene>
    <name evidence="2" type="ORF">HLB09_00715</name>
</gene>
<protein>
    <submittedName>
        <fullName evidence="2">Uncharacterized protein</fullName>
    </submittedName>
</protein>
<comment type="caution">
    <text evidence="2">The sequence shown here is derived from an EMBL/GenBank/DDBJ whole genome shotgun (WGS) entry which is preliminary data.</text>
</comment>
<feature type="transmembrane region" description="Helical" evidence="1">
    <location>
        <begin position="131"/>
        <end position="152"/>
    </location>
</feature>
<evidence type="ECO:0000256" key="1">
    <source>
        <dbReference type="SAM" id="Phobius"/>
    </source>
</evidence>
<dbReference type="EMBL" id="JABEMA010000004">
    <property type="protein sequence ID" value="NNH21628.1"/>
    <property type="molecule type" value="Genomic_DNA"/>
</dbReference>
<evidence type="ECO:0000313" key="3">
    <source>
        <dbReference type="Proteomes" id="UP000555552"/>
    </source>
</evidence>